<accession>D3PDA3</accession>
<feature type="transmembrane region" description="Helical" evidence="1">
    <location>
        <begin position="12"/>
        <end position="33"/>
    </location>
</feature>
<organism evidence="2 3">
    <name type="scientific">Deferribacter desulfuricans (strain DSM 14783 / JCM 11476 / NBRC 101012 / SSM1)</name>
    <dbReference type="NCBI Taxonomy" id="639282"/>
    <lineage>
        <taxon>Bacteria</taxon>
        <taxon>Pseudomonadati</taxon>
        <taxon>Deferribacterota</taxon>
        <taxon>Deferribacteres</taxon>
        <taxon>Deferribacterales</taxon>
        <taxon>Deferribacteraceae</taxon>
        <taxon>Deferribacter</taxon>
    </lineage>
</organism>
<dbReference type="InterPro" id="IPR007462">
    <property type="entry name" value="COV1-like"/>
</dbReference>
<gene>
    <name evidence="2" type="ordered locus">DEFDS_1107</name>
</gene>
<dbReference type="AlphaFoldDB" id="D3PDA3"/>
<keyword evidence="1" id="KW-1133">Transmembrane helix</keyword>
<feature type="transmembrane region" description="Helical" evidence="1">
    <location>
        <begin position="64"/>
        <end position="85"/>
    </location>
</feature>
<sequence length="216" mass="24846">MKRFRLFLRNTFIAGIFTVLPIVITYFFLSFVFDKFSGFLIPYLKIGVRYLPSNIHVPVSSLRFISFILMILIIFFVGLFTRNYVGKKFLTLLDKTLRNIPFVKTIYISTKQIIEAFQTSKGANFKKVVMIEYPRRGIYSIGFVTKDTSEFFNSKIGEVCYNIFIPTTPNPTSGFILIVPKKDVYELDMSVEEGIKFVISAGLVTPDMLKQKDGDE</sequence>
<keyword evidence="1" id="KW-0472">Membrane</keyword>
<dbReference type="KEGG" id="ddf:DEFDS_1107"/>
<dbReference type="Proteomes" id="UP000001520">
    <property type="component" value="Chromosome"/>
</dbReference>
<evidence type="ECO:0008006" key="4">
    <source>
        <dbReference type="Google" id="ProtNLM"/>
    </source>
</evidence>
<keyword evidence="3" id="KW-1185">Reference proteome</keyword>
<evidence type="ECO:0000256" key="1">
    <source>
        <dbReference type="SAM" id="Phobius"/>
    </source>
</evidence>
<dbReference type="OrthoDB" id="9780267at2"/>
<evidence type="ECO:0000313" key="3">
    <source>
        <dbReference type="Proteomes" id="UP000001520"/>
    </source>
</evidence>
<dbReference type="PANTHER" id="PTHR31876:SF26">
    <property type="entry name" value="PROTEIN LIKE COV 2"/>
    <property type="match status" value="1"/>
</dbReference>
<dbReference type="Pfam" id="PF04367">
    <property type="entry name" value="DUF502"/>
    <property type="match status" value="1"/>
</dbReference>
<keyword evidence="1" id="KW-0812">Transmembrane</keyword>
<dbReference type="PANTHER" id="PTHR31876">
    <property type="entry name" value="COV-LIKE PROTEIN 1"/>
    <property type="match status" value="1"/>
</dbReference>
<dbReference type="STRING" id="639282.DEFDS_1107"/>
<reference evidence="2 3" key="1">
    <citation type="journal article" date="2010" name="DNA Res.">
        <title>Bacterial lifestyle in a deep-sea hydrothermal vent chimney revealed by the genome sequence of the thermophilic bacterium Deferribacter desulfuricans SSM1.</title>
        <authorList>
            <person name="Takaki Y."/>
            <person name="Shimamura S."/>
            <person name="Nakagawa S."/>
            <person name="Fukuhara Y."/>
            <person name="Horikawa H."/>
            <person name="Ankai A."/>
            <person name="Harada T."/>
            <person name="Hosoyama A."/>
            <person name="Oguchi A."/>
            <person name="Fukui S."/>
            <person name="Fujita N."/>
            <person name="Takami H."/>
            <person name="Takai K."/>
        </authorList>
    </citation>
    <scope>NUCLEOTIDE SEQUENCE [LARGE SCALE GENOMIC DNA]</scope>
    <source>
        <strain evidence="3">DSM 14783 / JCM 11476 / NBRC 101012 / SSM1</strain>
    </source>
</reference>
<proteinExistence type="predicted"/>
<name>D3PDA3_DEFDS</name>
<dbReference type="EMBL" id="AP011529">
    <property type="protein sequence ID" value="BAI80576.1"/>
    <property type="molecule type" value="Genomic_DNA"/>
</dbReference>
<dbReference type="HOGENOM" id="CLU_068050_1_1_0"/>
<dbReference type="RefSeq" id="WP_013007823.1">
    <property type="nucleotide sequence ID" value="NC_013939.1"/>
</dbReference>
<protein>
    <recommendedName>
        <fullName evidence="4">DUF502 domain-containing protein</fullName>
    </recommendedName>
</protein>
<dbReference type="eggNOG" id="COG2928">
    <property type="taxonomic scope" value="Bacteria"/>
</dbReference>
<evidence type="ECO:0000313" key="2">
    <source>
        <dbReference type="EMBL" id="BAI80576.1"/>
    </source>
</evidence>